<dbReference type="Pfam" id="PF13193">
    <property type="entry name" value="AMP-binding_C"/>
    <property type="match status" value="1"/>
</dbReference>
<keyword evidence="6" id="KW-1185">Reference proteome</keyword>
<reference evidence="5" key="2">
    <citation type="submission" date="2015-06" db="UniProtKB">
        <authorList>
            <consortium name="EnsemblMetazoa"/>
        </authorList>
    </citation>
    <scope>IDENTIFICATION</scope>
</reference>
<evidence type="ECO:0000259" key="3">
    <source>
        <dbReference type="Pfam" id="PF00501"/>
    </source>
</evidence>
<reference evidence="6" key="1">
    <citation type="submission" date="2013-02" db="EMBL/GenBank/DDBJ databases">
        <authorList>
            <person name="Hughes D."/>
        </authorList>
    </citation>
    <scope>NUCLEOTIDE SEQUENCE</scope>
    <source>
        <strain>Durham</strain>
        <strain evidence="6">NC isolate 2 -- Noor lab</strain>
    </source>
</reference>
<dbReference type="AlphaFoldDB" id="T1GBG7"/>
<dbReference type="HOGENOM" id="CLU_000022_59_2_1"/>
<keyword evidence="2" id="KW-0576">Peroxisome</keyword>
<dbReference type="GO" id="GO:0005777">
    <property type="term" value="C:peroxisome"/>
    <property type="evidence" value="ECO:0007669"/>
    <property type="project" value="UniProtKB-SubCell"/>
</dbReference>
<dbReference type="InterPro" id="IPR045851">
    <property type="entry name" value="AMP-bd_C_sf"/>
</dbReference>
<evidence type="ECO:0000256" key="1">
    <source>
        <dbReference type="ARBA" id="ARBA00004275"/>
    </source>
</evidence>
<evidence type="ECO:0000313" key="6">
    <source>
        <dbReference type="Proteomes" id="UP000015102"/>
    </source>
</evidence>
<sequence>MSGFLCANFDSKTNIWTGPRFPPSYNDNVSIGQLIFLNLTRHPKNIQQINDTEQTTLTNENVLDLSKRFALKYLDMGLTSEDVIGVIASNTTYLMPVLFASFFVNVPCHNLDVSFDKETLNIAGQKQGPSIVKEVVAELNLDCDIFTLNQHIKGVQSIEDLLSSVKSVDNFFLPLEIENGDQIAVILCSSGSTGLSKAVTISNKLCTQIFGHFFDTDQDIILTFSSLYWFSGLISILGSAITGATHLVISEPFNPEIALNLIEKYKVTKSFLSPSQIAMIVNSPDIDSRSLDSLKGITCGGSKLPVEIRSRFKQKLRPDCNIVFGYACTERGLISWDFLGNRVESTGTVFFNTEVKIIDENGNNLGSGEDGEIVVRSNNKWNGYYGDKHATDEVYDPESGWYKTGDKGHFDEDGYLYILPVAPTEIEEVILEIPEVADVCLIGIPDVIKFNLLMGLVVKKEGTTVTEDEIRKYVSDKLPYFKHLTGVYFVDSLPRTPSGKILRRKAKEIVEKLYFILYNI</sequence>
<dbReference type="Gene3D" id="3.30.300.30">
    <property type="match status" value="1"/>
</dbReference>
<evidence type="ECO:0000313" key="5">
    <source>
        <dbReference type="EnsemblMetazoa" id="MESCA000599-PA"/>
    </source>
</evidence>
<protein>
    <recommendedName>
        <fullName evidence="7">AMP-dependent synthetase/ligase domain-containing protein</fullName>
    </recommendedName>
</protein>
<feature type="domain" description="AMP-binding enzyme C-terminal" evidence="4">
    <location>
        <begin position="425"/>
        <end position="500"/>
    </location>
</feature>
<dbReference type="EnsemblMetazoa" id="MESCA000599-RA">
    <property type="protein sequence ID" value="MESCA000599-PA"/>
    <property type="gene ID" value="MESCA000599"/>
</dbReference>
<evidence type="ECO:0008006" key="7">
    <source>
        <dbReference type="Google" id="ProtNLM"/>
    </source>
</evidence>
<name>T1GBG7_MEGSC</name>
<dbReference type="EMBL" id="CAQQ02052047">
    <property type="status" value="NOT_ANNOTATED_CDS"/>
    <property type="molecule type" value="Genomic_DNA"/>
</dbReference>
<dbReference type="Pfam" id="PF00501">
    <property type="entry name" value="AMP-binding"/>
    <property type="match status" value="1"/>
</dbReference>
<dbReference type="Proteomes" id="UP000015102">
    <property type="component" value="Unassembled WGS sequence"/>
</dbReference>
<dbReference type="PANTHER" id="PTHR24096:SF353">
    <property type="entry name" value="GH16244P-RELATED"/>
    <property type="match status" value="1"/>
</dbReference>
<feature type="domain" description="AMP-dependent synthetase/ligase" evidence="3">
    <location>
        <begin position="40"/>
        <end position="385"/>
    </location>
</feature>
<organism evidence="5 6">
    <name type="scientific">Megaselia scalaris</name>
    <name type="common">Humpbacked fly</name>
    <name type="synonym">Phora scalaris</name>
    <dbReference type="NCBI Taxonomy" id="36166"/>
    <lineage>
        <taxon>Eukaryota</taxon>
        <taxon>Metazoa</taxon>
        <taxon>Ecdysozoa</taxon>
        <taxon>Arthropoda</taxon>
        <taxon>Hexapoda</taxon>
        <taxon>Insecta</taxon>
        <taxon>Pterygota</taxon>
        <taxon>Neoptera</taxon>
        <taxon>Endopterygota</taxon>
        <taxon>Diptera</taxon>
        <taxon>Brachycera</taxon>
        <taxon>Muscomorpha</taxon>
        <taxon>Platypezoidea</taxon>
        <taxon>Phoridae</taxon>
        <taxon>Megaseliini</taxon>
        <taxon>Megaselia</taxon>
    </lineage>
</organism>
<accession>T1GBG7</accession>
<comment type="subcellular location">
    <subcellularLocation>
        <location evidence="1">Peroxisome</location>
    </subcellularLocation>
</comment>
<evidence type="ECO:0000259" key="4">
    <source>
        <dbReference type="Pfam" id="PF13193"/>
    </source>
</evidence>
<dbReference type="InterPro" id="IPR020845">
    <property type="entry name" value="AMP-binding_CS"/>
</dbReference>
<proteinExistence type="predicted"/>
<dbReference type="STRING" id="36166.T1GBG7"/>
<dbReference type="InterPro" id="IPR025110">
    <property type="entry name" value="AMP-bd_C"/>
</dbReference>
<dbReference type="FunFam" id="3.40.50.12780:FF:000025">
    <property type="entry name" value="luciferin 4-monooxygenase"/>
    <property type="match status" value="1"/>
</dbReference>
<dbReference type="GO" id="GO:0046949">
    <property type="term" value="P:fatty-acyl-CoA biosynthetic process"/>
    <property type="evidence" value="ECO:0007669"/>
    <property type="project" value="TreeGrafter"/>
</dbReference>
<dbReference type="InterPro" id="IPR042099">
    <property type="entry name" value="ANL_N_sf"/>
</dbReference>
<dbReference type="GO" id="GO:0004467">
    <property type="term" value="F:long-chain fatty acid-CoA ligase activity"/>
    <property type="evidence" value="ECO:0007669"/>
    <property type="project" value="TreeGrafter"/>
</dbReference>
<dbReference type="PANTHER" id="PTHR24096">
    <property type="entry name" value="LONG-CHAIN-FATTY-ACID--COA LIGASE"/>
    <property type="match status" value="1"/>
</dbReference>
<dbReference type="SUPFAM" id="SSF56801">
    <property type="entry name" value="Acetyl-CoA synthetase-like"/>
    <property type="match status" value="1"/>
</dbReference>
<evidence type="ECO:0000256" key="2">
    <source>
        <dbReference type="ARBA" id="ARBA00023140"/>
    </source>
</evidence>
<dbReference type="PROSITE" id="PS00455">
    <property type="entry name" value="AMP_BINDING"/>
    <property type="match status" value="1"/>
</dbReference>
<dbReference type="Gene3D" id="3.40.50.12780">
    <property type="entry name" value="N-terminal domain of ligase-like"/>
    <property type="match status" value="1"/>
</dbReference>
<dbReference type="InterPro" id="IPR000873">
    <property type="entry name" value="AMP-dep_synth/lig_dom"/>
</dbReference>
<dbReference type="OMA" id="MGYFDNE"/>